<dbReference type="InterPro" id="IPR007848">
    <property type="entry name" value="Small_mtfrase_dom"/>
</dbReference>
<organism evidence="6 7">
    <name type="scientific">Pararhodobacter oceanensis</name>
    <dbReference type="NCBI Taxonomy" id="2172121"/>
    <lineage>
        <taxon>Bacteria</taxon>
        <taxon>Pseudomonadati</taxon>
        <taxon>Pseudomonadota</taxon>
        <taxon>Alphaproteobacteria</taxon>
        <taxon>Rhodobacterales</taxon>
        <taxon>Paracoccaceae</taxon>
        <taxon>Pararhodobacter</taxon>
    </lineage>
</organism>
<evidence type="ECO:0000256" key="2">
    <source>
        <dbReference type="ARBA" id="ARBA00022679"/>
    </source>
</evidence>
<dbReference type="SUPFAM" id="SSF53335">
    <property type="entry name" value="S-adenosyl-L-methionine-dependent methyltransferases"/>
    <property type="match status" value="1"/>
</dbReference>
<comment type="caution">
    <text evidence="6">The sequence shown here is derived from an EMBL/GenBank/DDBJ whole genome shotgun (WGS) entry which is preliminary data.</text>
</comment>
<dbReference type="Pfam" id="PF05175">
    <property type="entry name" value="MTS"/>
    <property type="match status" value="1"/>
</dbReference>
<accession>A0A2T8HZH1</accession>
<evidence type="ECO:0000256" key="4">
    <source>
        <dbReference type="SAM" id="MobiDB-lite"/>
    </source>
</evidence>
<dbReference type="PANTHER" id="PTHR47816">
    <property type="entry name" value="RIBOSOMAL RNA SMALL SUBUNIT METHYLTRANSFERASE C"/>
    <property type="match status" value="1"/>
</dbReference>
<protein>
    <submittedName>
        <fullName evidence="6">MFS transporter</fullName>
    </submittedName>
</protein>
<dbReference type="RefSeq" id="WP_116557243.1">
    <property type="nucleotide sequence ID" value="NZ_QDKM01000001.1"/>
</dbReference>
<dbReference type="GO" id="GO:0008757">
    <property type="term" value="F:S-adenosylmethionine-dependent methyltransferase activity"/>
    <property type="evidence" value="ECO:0007669"/>
    <property type="project" value="InterPro"/>
</dbReference>
<dbReference type="AlphaFoldDB" id="A0A2T8HZH1"/>
<feature type="region of interest" description="Disordered" evidence="4">
    <location>
        <begin position="335"/>
        <end position="357"/>
    </location>
</feature>
<reference evidence="6 7" key="1">
    <citation type="submission" date="2018-04" db="EMBL/GenBank/DDBJ databases">
        <title>Pararhodobacter oceanense sp. nov., isolated from marine intertidal sediment.</title>
        <authorList>
            <person name="Wang X.-L."/>
            <person name="Du Z.-J."/>
        </authorList>
    </citation>
    <scope>NUCLEOTIDE SEQUENCE [LARGE SCALE GENOMIC DNA]</scope>
    <source>
        <strain evidence="6 7">AM505</strain>
    </source>
</reference>
<keyword evidence="1" id="KW-0489">Methyltransferase</keyword>
<dbReference type="PANTHER" id="PTHR47816:SF4">
    <property type="entry name" value="RIBOSOMAL RNA SMALL SUBUNIT METHYLTRANSFERASE C"/>
    <property type="match status" value="1"/>
</dbReference>
<name>A0A2T8HZH1_9RHOB</name>
<keyword evidence="3" id="KW-0949">S-adenosyl-L-methionine</keyword>
<gene>
    <name evidence="6" type="ORF">DDE20_03120</name>
</gene>
<keyword evidence="2" id="KW-0808">Transferase</keyword>
<sequence length="357" mass="37498">MSHSDPAPRALRLELALSAGLALPDTGDIAVFHPRSGEQLTPLPRERVVIITPHAPDFAVFSAQGYRCVKAAEGRFAAALICLPRGRDEARDIIASASGATEGPVIVDGQKHDGVEAVLRELRGRVELSEAISKGHGKIAWFAAAASAFADWQAEAGSCADGAGREYRTLPGLFSADGVDPASALLAGVLPGGLKGVAADFGAGWGYLSAQLLVRAPGLTTLHLIEADARALDCARHNVTDPRAQFHWADATVPIPRLALDAVIMNPPFHSGREARPQLGAAFIQAAAAMLKPSGQLWLVANRHLPYESTLASAFRKVTELPGAPGFKLFHAEAPLRGKPGAAGKPGRSVNRNGRRS</sequence>
<evidence type="ECO:0000313" key="7">
    <source>
        <dbReference type="Proteomes" id="UP000245911"/>
    </source>
</evidence>
<keyword evidence="7" id="KW-1185">Reference proteome</keyword>
<feature type="domain" description="Methyltransferase small" evidence="5">
    <location>
        <begin position="168"/>
        <end position="330"/>
    </location>
</feature>
<dbReference type="GO" id="GO:0032259">
    <property type="term" value="P:methylation"/>
    <property type="evidence" value="ECO:0007669"/>
    <property type="project" value="UniProtKB-KW"/>
</dbReference>
<dbReference type="OrthoDB" id="9816072at2"/>
<dbReference type="InterPro" id="IPR046977">
    <property type="entry name" value="RsmC/RlmG"/>
</dbReference>
<evidence type="ECO:0000259" key="5">
    <source>
        <dbReference type="Pfam" id="PF05175"/>
    </source>
</evidence>
<dbReference type="Gene3D" id="3.40.50.150">
    <property type="entry name" value="Vaccinia Virus protein VP39"/>
    <property type="match status" value="1"/>
</dbReference>
<proteinExistence type="predicted"/>
<dbReference type="InterPro" id="IPR029063">
    <property type="entry name" value="SAM-dependent_MTases_sf"/>
</dbReference>
<evidence type="ECO:0000256" key="1">
    <source>
        <dbReference type="ARBA" id="ARBA00022603"/>
    </source>
</evidence>
<dbReference type="Proteomes" id="UP000245911">
    <property type="component" value="Unassembled WGS sequence"/>
</dbReference>
<dbReference type="EMBL" id="QDKM01000001">
    <property type="protein sequence ID" value="PVH30836.1"/>
    <property type="molecule type" value="Genomic_DNA"/>
</dbReference>
<evidence type="ECO:0000313" key="6">
    <source>
        <dbReference type="EMBL" id="PVH30836.1"/>
    </source>
</evidence>
<evidence type="ECO:0000256" key="3">
    <source>
        <dbReference type="ARBA" id="ARBA00022691"/>
    </source>
</evidence>